<name>A0A1C3EIS8_9GAMM</name>
<keyword evidence="4" id="KW-0145">Chemotaxis</keyword>
<dbReference type="CDD" id="cd12912">
    <property type="entry name" value="PDC2_MCP_like"/>
    <property type="match status" value="1"/>
</dbReference>
<dbReference type="EMBL" id="LYBM01000018">
    <property type="protein sequence ID" value="ODA33152.1"/>
    <property type="molecule type" value="Genomic_DNA"/>
</dbReference>
<reference evidence="14 15" key="1">
    <citation type="submission" date="2016-05" db="EMBL/GenBank/DDBJ databases">
        <title>Genomic Taxonomy of the Vibrionaceae.</title>
        <authorList>
            <person name="Gomez-Gil B."/>
            <person name="Enciso-Ibarra J."/>
        </authorList>
    </citation>
    <scope>NUCLEOTIDE SEQUENCE [LARGE SCALE GENOMIC DNA]</scope>
    <source>
        <strain evidence="14 15">CAIM 1920</strain>
    </source>
</reference>
<keyword evidence="15" id="KW-1185">Reference proteome</keyword>
<dbReference type="FunFam" id="1.10.287.950:FF:000001">
    <property type="entry name" value="Methyl-accepting chemotaxis sensory transducer"/>
    <property type="match status" value="1"/>
</dbReference>
<dbReference type="Pfam" id="PF00015">
    <property type="entry name" value="MCPsignal"/>
    <property type="match status" value="1"/>
</dbReference>
<keyword evidence="6 11" id="KW-1133">Transmembrane helix</keyword>
<keyword evidence="8 10" id="KW-0807">Transducer</keyword>
<feature type="domain" description="Methyl-accepting transducer" evidence="12">
    <location>
        <begin position="365"/>
        <end position="578"/>
    </location>
</feature>
<evidence type="ECO:0000256" key="9">
    <source>
        <dbReference type="ARBA" id="ARBA00029447"/>
    </source>
</evidence>
<feature type="domain" description="HAMP" evidence="13">
    <location>
        <begin position="306"/>
        <end position="360"/>
    </location>
</feature>
<comment type="caution">
    <text evidence="14">The sequence shown here is derived from an EMBL/GenBank/DDBJ whole genome shotgun (WGS) entry which is preliminary data.</text>
</comment>
<dbReference type="PANTHER" id="PTHR32089:SF39">
    <property type="entry name" value="METHYL-ACCEPTING CHEMOTAXIS PROTEIN HLYB"/>
    <property type="match status" value="1"/>
</dbReference>
<dbReference type="InterPro" id="IPR004089">
    <property type="entry name" value="MCPsignal_dom"/>
</dbReference>
<evidence type="ECO:0000256" key="10">
    <source>
        <dbReference type="PROSITE-ProRule" id="PRU00284"/>
    </source>
</evidence>
<evidence type="ECO:0000256" key="8">
    <source>
        <dbReference type="ARBA" id="ARBA00023224"/>
    </source>
</evidence>
<evidence type="ECO:0000259" key="12">
    <source>
        <dbReference type="PROSITE" id="PS50111"/>
    </source>
</evidence>
<dbReference type="PANTHER" id="PTHR32089">
    <property type="entry name" value="METHYL-ACCEPTING CHEMOTAXIS PROTEIN MCPB"/>
    <property type="match status" value="1"/>
</dbReference>
<evidence type="ECO:0000256" key="2">
    <source>
        <dbReference type="ARBA" id="ARBA00022475"/>
    </source>
</evidence>
<dbReference type="RefSeq" id="WP_068902195.1">
    <property type="nucleotide sequence ID" value="NZ_LYBM01000018.1"/>
</dbReference>
<evidence type="ECO:0000256" key="5">
    <source>
        <dbReference type="ARBA" id="ARBA00022692"/>
    </source>
</evidence>
<dbReference type="SMART" id="SM00283">
    <property type="entry name" value="MA"/>
    <property type="match status" value="1"/>
</dbReference>
<evidence type="ECO:0000256" key="11">
    <source>
        <dbReference type="SAM" id="Phobius"/>
    </source>
</evidence>
<feature type="non-terminal residue" evidence="14">
    <location>
        <position position="578"/>
    </location>
</feature>
<keyword evidence="3" id="KW-0488">Methylation</keyword>
<keyword evidence="7 11" id="KW-0472">Membrane</keyword>
<dbReference type="SUPFAM" id="SSF58104">
    <property type="entry name" value="Methyl-accepting chemotaxis protein (MCP) signaling domain"/>
    <property type="match status" value="1"/>
</dbReference>
<dbReference type="AlphaFoldDB" id="A0A1C3EIS8"/>
<dbReference type="Gene3D" id="1.10.287.950">
    <property type="entry name" value="Methyl-accepting chemotaxis protein"/>
    <property type="match status" value="1"/>
</dbReference>
<dbReference type="SMART" id="SM00304">
    <property type="entry name" value="HAMP"/>
    <property type="match status" value="2"/>
</dbReference>
<dbReference type="InterPro" id="IPR003660">
    <property type="entry name" value="HAMP_dom"/>
</dbReference>
<comment type="subcellular location">
    <subcellularLocation>
        <location evidence="1">Cell membrane</location>
        <topology evidence="1">Multi-pass membrane protein</topology>
    </subcellularLocation>
</comment>
<evidence type="ECO:0000256" key="7">
    <source>
        <dbReference type="ARBA" id="ARBA00023136"/>
    </source>
</evidence>
<accession>A0A1C3EIS8</accession>
<dbReference type="OrthoDB" id="2489132at2"/>
<dbReference type="GO" id="GO:0005886">
    <property type="term" value="C:plasma membrane"/>
    <property type="evidence" value="ECO:0007669"/>
    <property type="project" value="UniProtKB-SubCell"/>
</dbReference>
<organism evidence="14 15">
    <name type="scientific">Veronia pacifica</name>
    <dbReference type="NCBI Taxonomy" id="1080227"/>
    <lineage>
        <taxon>Bacteria</taxon>
        <taxon>Pseudomonadati</taxon>
        <taxon>Pseudomonadota</taxon>
        <taxon>Gammaproteobacteria</taxon>
        <taxon>Vibrionales</taxon>
        <taxon>Vibrionaceae</taxon>
        <taxon>Veronia</taxon>
    </lineage>
</organism>
<sequence length="578" mass="63208">MKPTHLTIKQKLILALVSAVITTAVILSSMSLYKSYSTVKHRLMDRELPMTLASISHQLESDVRLLENAAQQLATNPMIAKAVEQPDSEESQQQIVDTLRKIRQQYGLTDASLANRSSAHYWNQNGFLRQLNREQDNWFYQFRDSGKAKMTHLFREPNGDMKLFVNYQLTNSSTLAGLSRSMDKMVNMLNQFTIEKTGFIYLVAPDGKIKLHKNTGLIDSQNIRQLYSGDTSPLLRKGSVNIISAQHKNKDVILASQYVPALGWYMVAEVPEGEVFAQLYATGKTIVIISFIVCLAFAFIAVFVAASIVRPITRLADIFKDIGEGQGDLRQRIPVESKDEIGQLAEGFNSFVSQIHRLITDVSDTSKSLNRAAETVSYQAKTTEDNSGSQRDRTLQVVAAINEMGATVSEIASNAAHAADSANQAANETSTGQQVVTSGRDTINQLAQDMNKMADVISTLANNTHAIGSILEVIRGVSEQTNLLALNAAIEAARAGEQGRGFAVVADEVRSLASRTAQSTNEIQTMIDQLQQEAQNAVIAMEHSQALTGEGVTAADNASGTLAQINQQIILISDINTT</sequence>
<dbReference type="Gene3D" id="3.30.450.20">
    <property type="entry name" value="PAS domain"/>
    <property type="match status" value="1"/>
</dbReference>
<evidence type="ECO:0000256" key="3">
    <source>
        <dbReference type="ARBA" id="ARBA00022481"/>
    </source>
</evidence>
<feature type="transmembrane region" description="Helical" evidence="11">
    <location>
        <begin position="12"/>
        <end position="33"/>
    </location>
</feature>
<dbReference type="Pfam" id="PF00672">
    <property type="entry name" value="HAMP"/>
    <property type="match status" value="1"/>
</dbReference>
<evidence type="ECO:0000313" key="14">
    <source>
        <dbReference type="EMBL" id="ODA33152.1"/>
    </source>
</evidence>
<dbReference type="Proteomes" id="UP000094936">
    <property type="component" value="Unassembled WGS sequence"/>
</dbReference>
<evidence type="ECO:0000256" key="1">
    <source>
        <dbReference type="ARBA" id="ARBA00004651"/>
    </source>
</evidence>
<evidence type="ECO:0000256" key="4">
    <source>
        <dbReference type="ARBA" id="ARBA00022500"/>
    </source>
</evidence>
<evidence type="ECO:0000313" key="15">
    <source>
        <dbReference type="Proteomes" id="UP000094936"/>
    </source>
</evidence>
<dbReference type="GO" id="GO:0006935">
    <property type="term" value="P:chemotaxis"/>
    <property type="evidence" value="ECO:0007669"/>
    <property type="project" value="UniProtKB-KW"/>
</dbReference>
<dbReference type="STRING" id="1080227.A8L45_11005"/>
<protein>
    <submittedName>
        <fullName evidence="14">Chemotaxis protein</fullName>
    </submittedName>
</protein>
<dbReference type="PROSITE" id="PS50111">
    <property type="entry name" value="CHEMOTAXIS_TRANSDUC_2"/>
    <property type="match status" value="1"/>
</dbReference>
<keyword evidence="2" id="KW-1003">Cell membrane</keyword>
<evidence type="ECO:0000259" key="13">
    <source>
        <dbReference type="PROSITE" id="PS50885"/>
    </source>
</evidence>
<proteinExistence type="inferred from homology"/>
<dbReference type="PROSITE" id="PS50885">
    <property type="entry name" value="HAMP"/>
    <property type="match status" value="1"/>
</dbReference>
<dbReference type="CDD" id="cd06225">
    <property type="entry name" value="HAMP"/>
    <property type="match status" value="1"/>
</dbReference>
<dbReference type="CDD" id="cd11386">
    <property type="entry name" value="MCP_signal"/>
    <property type="match status" value="1"/>
</dbReference>
<comment type="similarity">
    <text evidence="9">Belongs to the methyl-accepting chemotaxis (MCP) protein family.</text>
</comment>
<feature type="transmembrane region" description="Helical" evidence="11">
    <location>
        <begin position="286"/>
        <end position="309"/>
    </location>
</feature>
<gene>
    <name evidence="14" type="ORF">A8L45_11005</name>
</gene>
<dbReference type="GO" id="GO:0007165">
    <property type="term" value="P:signal transduction"/>
    <property type="evidence" value="ECO:0007669"/>
    <property type="project" value="UniProtKB-KW"/>
</dbReference>
<evidence type="ECO:0000256" key="6">
    <source>
        <dbReference type="ARBA" id="ARBA00022989"/>
    </source>
</evidence>
<keyword evidence="5 11" id="KW-0812">Transmembrane</keyword>